<feature type="transmembrane region" description="Helical" evidence="11">
    <location>
        <begin position="321"/>
        <end position="344"/>
    </location>
</feature>
<dbReference type="Pfam" id="PF05007">
    <property type="entry name" value="Mannosyl_trans"/>
    <property type="match status" value="1"/>
</dbReference>
<evidence type="ECO:0000256" key="7">
    <source>
        <dbReference type="ARBA" id="ARBA00022692"/>
    </source>
</evidence>
<feature type="transmembrane region" description="Helical" evidence="11">
    <location>
        <begin position="180"/>
        <end position="203"/>
    </location>
</feature>
<keyword evidence="9 11" id="KW-1133">Transmembrane helix</keyword>
<evidence type="ECO:0000256" key="9">
    <source>
        <dbReference type="ARBA" id="ARBA00022989"/>
    </source>
</evidence>
<keyword evidence="7 11" id="KW-0812">Transmembrane</keyword>
<dbReference type="PANTHER" id="PTHR12886">
    <property type="entry name" value="PIG-M MANNOSYLTRANSFERASE"/>
    <property type="match status" value="1"/>
</dbReference>
<feature type="transmembrane region" description="Helical" evidence="11">
    <location>
        <begin position="27"/>
        <end position="47"/>
    </location>
</feature>
<dbReference type="EMBL" id="CCYD01000261">
    <property type="protein sequence ID" value="CEG37222.1"/>
    <property type="molecule type" value="Genomic_DNA"/>
</dbReference>
<dbReference type="GO" id="GO:0004376">
    <property type="term" value="F:GPI mannosyltransferase activity"/>
    <property type="evidence" value="ECO:0007669"/>
    <property type="project" value="InterPro"/>
</dbReference>
<dbReference type="OMA" id="MLWFIGQ"/>
<protein>
    <recommendedName>
        <fullName evidence="11">GPI mannosyltransferase 1</fullName>
        <ecNumber evidence="11">2.4.1.-</ecNumber>
    </recommendedName>
    <alternativeName>
        <fullName evidence="11">GPI mannosyltransferase I</fullName>
    </alternativeName>
</protein>
<organism evidence="13 14">
    <name type="scientific">Plasmopara halstedii</name>
    <name type="common">Downy mildew of sunflower</name>
    <dbReference type="NCBI Taxonomy" id="4781"/>
    <lineage>
        <taxon>Eukaryota</taxon>
        <taxon>Sar</taxon>
        <taxon>Stramenopiles</taxon>
        <taxon>Oomycota</taxon>
        <taxon>Peronosporomycetes</taxon>
        <taxon>Peronosporales</taxon>
        <taxon>Peronosporaceae</taxon>
        <taxon>Plasmopara</taxon>
    </lineage>
</organism>
<evidence type="ECO:0000256" key="12">
    <source>
        <dbReference type="SAM" id="MobiDB-lite"/>
    </source>
</evidence>
<keyword evidence="10 11" id="KW-0472">Membrane</keyword>
<sequence length="456" mass="52513">MRNHRNSNAHQSSTRNKSEPEKMSRRTLLIFGGALVLRLVLLLFGYLQDLYMTVKYTDVDYDVYTDAAREIAEGHSPFERTTYRYTPVLAFLLLPNIYMLEMFGKLLFVGCDLVVGYILYQILRLRGLPDSSAVNYSCVWLFHPFSVNISTRGNADSIVVLLVMLSLLSMMRKQLMLSALAYGAAVHFKIYPIVYALAILVFLDGNFQSTSIERTSSCSSIWALFPRQLNRDRLLFGLTSGGLFVLLAAGFYRLYGLQFLHEAYLYHFTRTDNRHNFSLYFYDLYLRYNTPTGFGVGLLAFLPQFSSLVAISFAYGRDLPFALFSLTMVFVIFNKVCTAQYFLWYTAFMPLIFPLTRLRLKWKGFAMIIAWLGGELHWLYWAYYLEMQGVNTFFQLWIAGLIFFSVNNQAKIPDFQDNVYHLLSLSDVNQSERRHVQHSPLTLIKSIARSAASFSG</sequence>
<dbReference type="EC" id="2.4.1.-" evidence="11"/>
<dbReference type="OrthoDB" id="1741594at2759"/>
<evidence type="ECO:0000256" key="8">
    <source>
        <dbReference type="ARBA" id="ARBA00022824"/>
    </source>
</evidence>
<dbReference type="GO" id="GO:0005789">
    <property type="term" value="C:endoplasmic reticulum membrane"/>
    <property type="evidence" value="ECO:0007669"/>
    <property type="project" value="UniProtKB-SubCell"/>
</dbReference>
<feature type="region of interest" description="Disordered" evidence="12">
    <location>
        <begin position="1"/>
        <end position="21"/>
    </location>
</feature>
<dbReference type="Proteomes" id="UP000054928">
    <property type="component" value="Unassembled WGS sequence"/>
</dbReference>
<dbReference type="GO" id="GO:0006506">
    <property type="term" value="P:GPI anchor biosynthetic process"/>
    <property type="evidence" value="ECO:0007669"/>
    <property type="project" value="UniProtKB-UniPathway"/>
</dbReference>
<evidence type="ECO:0000256" key="2">
    <source>
        <dbReference type="ARBA" id="ARBA00004687"/>
    </source>
</evidence>
<comment type="pathway">
    <text evidence="2 11">Glycolipid biosynthesis; glycosylphosphatidylinositol-anchor biosynthesis.</text>
</comment>
<evidence type="ECO:0000256" key="5">
    <source>
        <dbReference type="ARBA" id="ARBA00022676"/>
    </source>
</evidence>
<evidence type="ECO:0000256" key="1">
    <source>
        <dbReference type="ARBA" id="ARBA00004477"/>
    </source>
</evidence>
<evidence type="ECO:0000313" key="13">
    <source>
        <dbReference type="EMBL" id="CEG37222.1"/>
    </source>
</evidence>
<comment type="similarity">
    <text evidence="3 11">Belongs to the PIGM family.</text>
</comment>
<keyword evidence="14" id="KW-1185">Reference proteome</keyword>
<comment type="function">
    <text evidence="11">Catalytic subunit of the glycosylphosphatidylinositol-mannosyltransferase I complex which catalyzes the transfer of the first mannose, via an alpha-1,4 bond from a dolichol-phosphate-mannose (Dol-P-Man) to the glucosaminyl acyl phosphatidylinositol (GlcN-(acyl)PI) intermediate to generate alpha-D-Man-(1-&gt;4)-alpha-D-GlcN-(1-&gt;6)-(1-radyl,2-acyl-sn-glycero-3-phospho)-2-acyl-inositol and participates in the sixth step of the glycosylphosphatidylinositol-anchor biosynthesis.</text>
</comment>
<reference evidence="14" key="1">
    <citation type="submission" date="2014-09" db="EMBL/GenBank/DDBJ databases">
        <authorList>
            <person name="Sharma Rahul"/>
            <person name="Thines Marco"/>
        </authorList>
    </citation>
    <scope>NUCLEOTIDE SEQUENCE [LARGE SCALE GENOMIC DNA]</scope>
</reference>
<feature type="transmembrane region" description="Helical" evidence="11">
    <location>
        <begin position="149"/>
        <end position="168"/>
    </location>
</feature>
<comment type="subcellular location">
    <subcellularLocation>
        <location evidence="1 11">Endoplasmic reticulum membrane</location>
        <topology evidence="1 11">Multi-pass membrane protein</topology>
    </subcellularLocation>
</comment>
<keyword evidence="4 11" id="KW-0337">GPI-anchor biosynthesis</keyword>
<keyword evidence="8 11" id="KW-0256">Endoplasmic reticulum</keyword>
<dbReference type="RefSeq" id="XP_024573591.1">
    <property type="nucleotide sequence ID" value="XM_024722523.1"/>
</dbReference>
<dbReference type="AlphaFoldDB" id="A0A0P1AA98"/>
<dbReference type="InterPro" id="IPR007704">
    <property type="entry name" value="PIG-M"/>
</dbReference>
<dbReference type="GeneID" id="36399720"/>
<evidence type="ECO:0000256" key="11">
    <source>
        <dbReference type="RuleBase" id="RU365064"/>
    </source>
</evidence>
<accession>A0A0P1AA98</accession>
<keyword evidence="5 11" id="KW-0328">Glycosyltransferase</keyword>
<evidence type="ECO:0000256" key="3">
    <source>
        <dbReference type="ARBA" id="ARBA00011071"/>
    </source>
</evidence>
<evidence type="ECO:0000313" key="14">
    <source>
        <dbReference type="Proteomes" id="UP000054928"/>
    </source>
</evidence>
<feature type="transmembrane region" description="Helical" evidence="11">
    <location>
        <begin position="106"/>
        <end position="123"/>
    </location>
</feature>
<dbReference type="PANTHER" id="PTHR12886:SF0">
    <property type="entry name" value="GPI MANNOSYLTRANSFERASE 1"/>
    <property type="match status" value="1"/>
</dbReference>
<feature type="transmembrane region" description="Helical" evidence="11">
    <location>
        <begin position="234"/>
        <end position="255"/>
    </location>
</feature>
<dbReference type="GO" id="GO:0051751">
    <property type="term" value="F:alpha-1,4-mannosyltransferase activity"/>
    <property type="evidence" value="ECO:0007669"/>
    <property type="project" value="InterPro"/>
</dbReference>
<name>A0A0P1AA98_PLAHL</name>
<proteinExistence type="inferred from homology"/>
<evidence type="ECO:0000256" key="6">
    <source>
        <dbReference type="ARBA" id="ARBA00022679"/>
    </source>
</evidence>
<evidence type="ECO:0000256" key="4">
    <source>
        <dbReference type="ARBA" id="ARBA00022502"/>
    </source>
</evidence>
<dbReference type="GO" id="GO:1990529">
    <property type="term" value="C:glycosylphosphatidylinositol-mannosyltransferase I complex"/>
    <property type="evidence" value="ECO:0007669"/>
    <property type="project" value="TreeGrafter"/>
</dbReference>
<dbReference type="UniPathway" id="UPA00196"/>
<dbReference type="STRING" id="4781.A0A0P1AA98"/>
<evidence type="ECO:0000256" key="10">
    <source>
        <dbReference type="ARBA" id="ARBA00023136"/>
    </source>
</evidence>
<feature type="transmembrane region" description="Helical" evidence="11">
    <location>
        <begin position="294"/>
        <end position="315"/>
    </location>
</feature>
<keyword evidence="6 11" id="KW-0808">Transferase</keyword>
<feature type="transmembrane region" description="Helical" evidence="11">
    <location>
        <begin position="365"/>
        <end position="383"/>
    </location>
</feature>